<accession>A0ABV6JJG2</accession>
<dbReference type="PANTHER" id="PTHR37836">
    <property type="entry name" value="LMO1036 PROTEIN"/>
    <property type="match status" value="1"/>
</dbReference>
<dbReference type="Gene3D" id="2.60.40.10">
    <property type="entry name" value="Immunoglobulins"/>
    <property type="match status" value="1"/>
</dbReference>
<dbReference type="InterPro" id="IPR013783">
    <property type="entry name" value="Ig-like_fold"/>
</dbReference>
<sequence>MRKKSIATLVVIVSLVLILGVKVSTSLAADYSVDQWRVAEISLTSSKTYADPFNDVDVTAEFAGPGGAVISRPAFWDGGNTWKVRFAPVATGLWTMTTTSSDPTDGGLHNITRTIESRPYVGSHEIYKRGFLSKSNDGRYLTYADGSPFFYLGDTHWIMPHERFETSNVDGVPSQFKYTVDKRVSQGFTVYQSQAIWQPHGGGDHAENNEEEVANLSDGFSSADLAGFHNLDRKFAYIADQGLVHSNSQISWVGDPVNYPNVYTEAYMARVAKYWVARYGAYPVIWTIGQEIDKNLYGAYNAATIGKWFAAGNGIEDNDDYNHLIMPHMEGTGATTASDSWWADKSYHDGWAVQMHVDMTDMNAAKDFWNTAPHKPAVLYETGYEKFWADSKGALGAAYKAFQYGIYGYGYGAAGVWNDVYSKPGEPDDFGTAYELPQRYYWWYDGANLRTADQLGFFKRFYTALEWWKLVPRFDSSTWGSFTDPSHTLLSSDGSDTYVVYFFGEGQSTGVIKNMSATASYTAKWYDPRNGEYINLDTFTPAGGQWTVPNRPSAGEWLLIVSNKPIADNEGDTNQSAYKSVTVSSSSPGHDGSLALDGLYDTHWIASSGTVPQWLMVDMGAIKNISGIETSFYLSNRWKYKLEGSVDQSNWSTIADHTSAGVLAQHTTDSASGAYRYVKITITGFDGQTMAAIGEFRVLGTEALSLLSQHKTVSASSDNGPGCNGAKAVDGDHTTYWCAADGSKPQWMTVDLGAMSKLEKITTSFYALDSWKYKIEGSTDNGNWTMLVDKTAAGVTNQIANDSVSGVFRYVKITITDAVNWGAIREFEIYGKTNAASGKTATVSTNNGAACSGAMALDGDDSTYWCAADGTKPQWLHVDLGTSHKMNEVITKFYAIDSWKYKVEGSLDNSTWTTLADHTGSGINGQITSDPVSGSYRYVRITITGSVNWAAIRELQLFG</sequence>
<dbReference type="InterPro" id="IPR024749">
    <property type="entry name" value="Collagen-bd_put"/>
</dbReference>
<reference evidence="2 3" key="1">
    <citation type="submission" date="2024-09" db="EMBL/GenBank/DDBJ databases">
        <authorList>
            <person name="Sun Q."/>
            <person name="Mori K."/>
        </authorList>
    </citation>
    <scope>NUCLEOTIDE SEQUENCE [LARGE SCALE GENOMIC DNA]</scope>
    <source>
        <strain evidence="2 3">CCM 4839</strain>
    </source>
</reference>
<proteinExistence type="predicted"/>
<dbReference type="Gene3D" id="3.20.20.80">
    <property type="entry name" value="Glycosidases"/>
    <property type="match status" value="1"/>
</dbReference>
<dbReference type="Proteomes" id="UP001589818">
    <property type="component" value="Unassembled WGS sequence"/>
</dbReference>
<organism evidence="2 3">
    <name type="scientific">Paenibacillus mendelii</name>
    <dbReference type="NCBI Taxonomy" id="206163"/>
    <lineage>
        <taxon>Bacteria</taxon>
        <taxon>Bacillati</taxon>
        <taxon>Bacillota</taxon>
        <taxon>Bacilli</taxon>
        <taxon>Bacillales</taxon>
        <taxon>Paenibacillaceae</taxon>
        <taxon>Paenibacillus</taxon>
    </lineage>
</organism>
<comment type="caution">
    <text evidence="2">The sequence shown here is derived from an EMBL/GenBank/DDBJ whole genome shotgun (WGS) entry which is preliminary data.</text>
</comment>
<dbReference type="InterPro" id="IPR000421">
    <property type="entry name" value="FA58C"/>
</dbReference>
<dbReference type="InterPro" id="IPR032260">
    <property type="entry name" value="DUF5060"/>
</dbReference>
<dbReference type="RefSeq" id="WP_204817613.1">
    <property type="nucleotide sequence ID" value="NZ_JANHOF010000002.1"/>
</dbReference>
<gene>
    <name evidence="2" type="ORF">ACFFJ8_31175</name>
</gene>
<dbReference type="PANTHER" id="PTHR37836:SF2">
    <property type="entry name" value="DUF4038 DOMAIN-CONTAINING PROTEIN"/>
    <property type="match status" value="1"/>
</dbReference>
<feature type="domain" description="F5/8 type C" evidence="1">
    <location>
        <begin position="693"/>
        <end position="790"/>
    </location>
</feature>
<dbReference type="Pfam" id="PF16586">
    <property type="entry name" value="DUF5060"/>
    <property type="match status" value="1"/>
</dbReference>
<name>A0ABV6JJG2_9BACL</name>
<evidence type="ECO:0000259" key="1">
    <source>
        <dbReference type="PROSITE" id="PS50022"/>
    </source>
</evidence>
<dbReference type="InterPro" id="IPR025277">
    <property type="entry name" value="Apiosidase-like_cat_dom"/>
</dbReference>
<evidence type="ECO:0000313" key="3">
    <source>
        <dbReference type="Proteomes" id="UP001589818"/>
    </source>
</evidence>
<dbReference type="SMART" id="SM00231">
    <property type="entry name" value="FA58C"/>
    <property type="match status" value="2"/>
</dbReference>
<dbReference type="InterPro" id="IPR008979">
    <property type="entry name" value="Galactose-bd-like_sf"/>
</dbReference>
<dbReference type="Pfam" id="PF00754">
    <property type="entry name" value="F5_F8_type_C"/>
    <property type="match status" value="3"/>
</dbReference>
<dbReference type="SUPFAM" id="SSF49785">
    <property type="entry name" value="Galactose-binding domain-like"/>
    <property type="match status" value="3"/>
</dbReference>
<dbReference type="Pfam" id="PF13204">
    <property type="entry name" value="Apiosidase"/>
    <property type="match status" value="1"/>
</dbReference>
<dbReference type="Gene3D" id="2.60.120.260">
    <property type="entry name" value="Galactose-binding domain-like"/>
    <property type="match status" value="3"/>
</dbReference>
<dbReference type="EMBL" id="JBHLVF010000047">
    <property type="protein sequence ID" value="MFC0395822.1"/>
    <property type="molecule type" value="Genomic_DNA"/>
</dbReference>
<evidence type="ECO:0000313" key="2">
    <source>
        <dbReference type="EMBL" id="MFC0395822.1"/>
    </source>
</evidence>
<dbReference type="Pfam" id="PF12904">
    <property type="entry name" value="Collagen_bind_2"/>
    <property type="match status" value="1"/>
</dbReference>
<feature type="domain" description="F5/8 type C" evidence="1">
    <location>
        <begin position="822"/>
        <end position="959"/>
    </location>
</feature>
<keyword evidence="3" id="KW-1185">Reference proteome</keyword>
<feature type="domain" description="F5/8 type C" evidence="1">
    <location>
        <begin position="561"/>
        <end position="656"/>
    </location>
</feature>
<protein>
    <submittedName>
        <fullName evidence="2">Discoidin domain-containing protein</fullName>
    </submittedName>
</protein>
<dbReference type="PROSITE" id="PS50022">
    <property type="entry name" value="FA58C_3"/>
    <property type="match status" value="3"/>
</dbReference>